<dbReference type="Proteomes" id="UP000198824">
    <property type="component" value="Unassembled WGS sequence"/>
</dbReference>
<dbReference type="AlphaFoldDB" id="A0A1I6JKM9"/>
<feature type="transmembrane region" description="Helical" evidence="1">
    <location>
        <begin position="155"/>
        <end position="176"/>
    </location>
</feature>
<dbReference type="STRING" id="1166337.SAMN05192580_0402"/>
<feature type="transmembrane region" description="Helical" evidence="1">
    <location>
        <begin position="247"/>
        <end position="264"/>
    </location>
</feature>
<feature type="transmembrane region" description="Helical" evidence="1">
    <location>
        <begin position="52"/>
        <end position="85"/>
    </location>
</feature>
<dbReference type="EMBL" id="FOZG01000001">
    <property type="protein sequence ID" value="SFR79479.1"/>
    <property type="molecule type" value="Genomic_DNA"/>
</dbReference>
<evidence type="ECO:0000256" key="1">
    <source>
        <dbReference type="SAM" id="Phobius"/>
    </source>
</evidence>
<evidence type="ECO:0008006" key="4">
    <source>
        <dbReference type="Google" id="ProtNLM"/>
    </source>
</evidence>
<name>A0A1I6JKM9_9SPHN</name>
<accession>A0A1I6JKM9</accession>
<feature type="transmembrane region" description="Helical" evidence="1">
    <location>
        <begin position="271"/>
        <end position="289"/>
    </location>
</feature>
<gene>
    <name evidence="2" type="ORF">SAMN05192580_0402</name>
</gene>
<organism evidence="2 3">
    <name type="scientific">Sphingomonas jatrophae</name>
    <dbReference type="NCBI Taxonomy" id="1166337"/>
    <lineage>
        <taxon>Bacteria</taxon>
        <taxon>Pseudomonadati</taxon>
        <taxon>Pseudomonadota</taxon>
        <taxon>Alphaproteobacteria</taxon>
        <taxon>Sphingomonadales</taxon>
        <taxon>Sphingomonadaceae</taxon>
        <taxon>Sphingomonas</taxon>
    </lineage>
</organism>
<evidence type="ECO:0000313" key="3">
    <source>
        <dbReference type="Proteomes" id="UP000198824"/>
    </source>
</evidence>
<feature type="transmembrane region" description="Helical" evidence="1">
    <location>
        <begin position="182"/>
        <end position="203"/>
    </location>
</feature>
<keyword evidence="3" id="KW-1185">Reference proteome</keyword>
<keyword evidence="1" id="KW-1133">Transmembrane helix</keyword>
<evidence type="ECO:0000313" key="2">
    <source>
        <dbReference type="EMBL" id="SFR79479.1"/>
    </source>
</evidence>
<feature type="transmembrane region" description="Helical" evidence="1">
    <location>
        <begin position="295"/>
        <end position="316"/>
    </location>
</feature>
<feature type="transmembrane region" description="Helical" evidence="1">
    <location>
        <begin position="215"/>
        <end position="235"/>
    </location>
</feature>
<feature type="transmembrane region" description="Helical" evidence="1">
    <location>
        <begin position="130"/>
        <end position="148"/>
    </location>
</feature>
<keyword evidence="1" id="KW-0472">Membrane</keyword>
<protein>
    <recommendedName>
        <fullName evidence="4">DUF2157 domain-containing protein</fullName>
    </recommendedName>
</protein>
<feature type="transmembrane region" description="Helical" evidence="1">
    <location>
        <begin position="97"/>
        <end position="118"/>
    </location>
</feature>
<dbReference type="RefSeq" id="WP_093309917.1">
    <property type="nucleotide sequence ID" value="NZ_FOZG01000001.1"/>
</dbReference>
<dbReference type="OrthoDB" id="9770600at2"/>
<proteinExistence type="predicted"/>
<reference evidence="2 3" key="1">
    <citation type="submission" date="2016-10" db="EMBL/GenBank/DDBJ databases">
        <authorList>
            <person name="de Groot N.N."/>
        </authorList>
    </citation>
    <scope>NUCLEOTIDE SEQUENCE [LARGE SCALE GENOMIC DNA]</scope>
    <source>
        <strain evidence="2 3">S5-249</strain>
    </source>
</reference>
<keyword evidence="1" id="KW-0812">Transmembrane</keyword>
<sequence length="341" mass="36095">MYSDADLDSAVAAGVLSPAAAAAFRAHAVARAMPAAVDEEQFRFLTGFNDIFVSIAATLMLGALAWLVGSVAGPFAGLPVAVAAWGLAEYFTLQRRMALPSILLLLAFAGGVFLTVYGLTPKWGGRSEEARAAAVALAITAAAVWAHWRRFHVPITVAAGVAALVAMTLSLLLSTVPEARAAIIPLLLVCGLAAFAVAMWWDMSDRTRTTRRSDIAFWLHLLAAPLIVHPIFSLLGLLGGRATPGEAVAVLLLYVGLGIVALAIDRRALMVSALAYVIYAMSTLFREFGAVSLNLAFTALIIGSALLLLSAFWHSVRSKVLAALPRELRERLPVVDRPAKA</sequence>